<accession>A0A286GXE8</accession>
<dbReference type="OrthoDB" id="976354at2"/>
<dbReference type="InterPro" id="IPR011600">
    <property type="entry name" value="Pept_C14_caspase"/>
</dbReference>
<evidence type="ECO:0000256" key="1">
    <source>
        <dbReference type="SAM" id="SignalP"/>
    </source>
</evidence>
<feature type="domain" description="Peptidase C14 caspase" evidence="2">
    <location>
        <begin position="70"/>
        <end position="236"/>
    </location>
</feature>
<dbReference type="Proteomes" id="UP000219452">
    <property type="component" value="Unassembled WGS sequence"/>
</dbReference>
<dbReference type="Gene3D" id="3.40.50.1460">
    <property type="match status" value="1"/>
</dbReference>
<dbReference type="AlphaFoldDB" id="A0A286GXE8"/>
<dbReference type="GO" id="GO:0006508">
    <property type="term" value="P:proteolysis"/>
    <property type="evidence" value="ECO:0007669"/>
    <property type="project" value="InterPro"/>
</dbReference>
<evidence type="ECO:0000313" key="4">
    <source>
        <dbReference type="Proteomes" id="UP000219452"/>
    </source>
</evidence>
<dbReference type="EMBL" id="OCNH01000010">
    <property type="protein sequence ID" value="SOD99734.1"/>
    <property type="molecule type" value="Genomic_DNA"/>
</dbReference>
<protein>
    <submittedName>
        <fullName evidence="3">Caspase domain-containing protein</fullName>
    </submittedName>
</protein>
<feature type="signal peptide" evidence="1">
    <location>
        <begin position="1"/>
        <end position="19"/>
    </location>
</feature>
<sequence>MRTAFCFLIYLALSTTALAQSTFHAIIVSATTDPILSVPCQIDAATTQGLFGSIAKALGYRYKPTLLMGSQFTFNALSTTIDSLSCAPDDIIVFYFTGHGFNYKKNNSDFPLLLMDTTALDKNPPLADVHEVLMSKKARFCLTFGDCCNRLIDQKLETTRSFVKGTSCNAEIYRQLFLGERGGILVSSSKRGQVSGASLNGSHYTWAFLQALDYACHYNEQVSWKSLLDDTQSRMMQITSARVAGQASIYSIGATNAAAQATLAGTSAYPTPANQTAVSRPAPNNGNSQVLVDPPATVAANTQPAISTPGQAPSFSEVNQLLNTLTDESLSYAYRKGQHGQASRFLSSNAKVRVFVNTTEVEWVPVDRLMERYSLLAAKIQQINVVEKQSKLDASGQHYEELAVQEIWK</sequence>
<dbReference type="Pfam" id="PF00656">
    <property type="entry name" value="Peptidase_C14"/>
    <property type="match status" value="1"/>
</dbReference>
<evidence type="ECO:0000313" key="3">
    <source>
        <dbReference type="EMBL" id="SOD99734.1"/>
    </source>
</evidence>
<evidence type="ECO:0000259" key="2">
    <source>
        <dbReference type="Pfam" id="PF00656"/>
    </source>
</evidence>
<organism evidence="3 4">
    <name type="scientific">Spirosoma fluviale</name>
    <dbReference type="NCBI Taxonomy" id="1597977"/>
    <lineage>
        <taxon>Bacteria</taxon>
        <taxon>Pseudomonadati</taxon>
        <taxon>Bacteroidota</taxon>
        <taxon>Cytophagia</taxon>
        <taxon>Cytophagales</taxon>
        <taxon>Cytophagaceae</taxon>
        <taxon>Spirosoma</taxon>
    </lineage>
</organism>
<gene>
    <name evidence="3" type="ORF">SAMN06269250_0135</name>
</gene>
<name>A0A286GXE8_9BACT</name>
<proteinExistence type="predicted"/>
<dbReference type="RefSeq" id="WP_097132124.1">
    <property type="nucleotide sequence ID" value="NZ_OCNH01000010.1"/>
</dbReference>
<keyword evidence="1" id="KW-0732">Signal</keyword>
<keyword evidence="4" id="KW-1185">Reference proteome</keyword>
<feature type="chain" id="PRO_5012877323" evidence="1">
    <location>
        <begin position="20"/>
        <end position="409"/>
    </location>
</feature>
<reference evidence="4" key="1">
    <citation type="submission" date="2017-09" db="EMBL/GenBank/DDBJ databases">
        <authorList>
            <person name="Varghese N."/>
            <person name="Submissions S."/>
        </authorList>
    </citation>
    <scope>NUCLEOTIDE SEQUENCE [LARGE SCALE GENOMIC DNA]</scope>
    <source>
        <strain evidence="4">DSM 29961</strain>
    </source>
</reference>
<dbReference type="GO" id="GO:0004197">
    <property type="term" value="F:cysteine-type endopeptidase activity"/>
    <property type="evidence" value="ECO:0007669"/>
    <property type="project" value="InterPro"/>
</dbReference>